<proteinExistence type="predicted"/>
<reference evidence="1 2" key="1">
    <citation type="journal article" date="2014" name="World J. Microbiol. Biotechnol.">
        <title>Biodiversity and physiological characteristics of Antarctic and Arctic lichens-associated bacteria.</title>
        <authorList>
            <person name="Lee Y.M."/>
            <person name="Kim E.H."/>
            <person name="Lee H.K."/>
            <person name="Hong S.G."/>
        </authorList>
    </citation>
    <scope>NUCLEOTIDE SEQUENCE [LARGE SCALE GENOMIC DNA]</scope>
    <source>
        <strain evidence="1 2">PAMC 26569</strain>
    </source>
</reference>
<name>A0A6M8HVL2_9PROT</name>
<keyword evidence="2" id="KW-1185">Reference proteome</keyword>
<organism evidence="1 2">
    <name type="scientific">Lichenicola cladoniae</name>
    <dbReference type="NCBI Taxonomy" id="1484109"/>
    <lineage>
        <taxon>Bacteria</taxon>
        <taxon>Pseudomonadati</taxon>
        <taxon>Pseudomonadota</taxon>
        <taxon>Alphaproteobacteria</taxon>
        <taxon>Acetobacterales</taxon>
        <taxon>Acetobacteraceae</taxon>
        <taxon>Lichenicola</taxon>
    </lineage>
</organism>
<gene>
    <name evidence="1" type="ORF">HN018_13105</name>
</gene>
<dbReference type="AlphaFoldDB" id="A0A6M8HVL2"/>
<dbReference type="KEGG" id="lck:HN018_13105"/>
<dbReference type="EMBL" id="CP053708">
    <property type="protein sequence ID" value="QKE92639.1"/>
    <property type="molecule type" value="Genomic_DNA"/>
</dbReference>
<dbReference type="Proteomes" id="UP000500767">
    <property type="component" value="Chromosome"/>
</dbReference>
<evidence type="ECO:0000313" key="2">
    <source>
        <dbReference type="Proteomes" id="UP000500767"/>
    </source>
</evidence>
<protein>
    <submittedName>
        <fullName evidence="1">Uncharacterized protein</fullName>
    </submittedName>
</protein>
<sequence length="92" mass="10034">MTRFHACDEGSMQEGSSDSVGRILADSWQTLPQLANEIVKEPKLRGFVLAHINGTLDTAQIQKIQHYATTACPKTDELLCKQIAGAAHEALN</sequence>
<evidence type="ECO:0000313" key="1">
    <source>
        <dbReference type="EMBL" id="QKE92639.1"/>
    </source>
</evidence>
<accession>A0A6M8HVL2</accession>